<dbReference type="EC" id="3.4.21.26" evidence="3"/>
<feature type="domain" description="Peptidase S9A N-terminal" evidence="9">
    <location>
        <begin position="4"/>
        <end position="381"/>
    </location>
</feature>
<evidence type="ECO:0000256" key="1">
    <source>
        <dbReference type="ARBA" id="ARBA00001070"/>
    </source>
</evidence>
<evidence type="ECO:0000259" key="9">
    <source>
        <dbReference type="Pfam" id="PF02897"/>
    </source>
</evidence>
<name>A0AA45R3I2_9PSEU</name>
<dbReference type="GO" id="GO:0005829">
    <property type="term" value="C:cytosol"/>
    <property type="evidence" value="ECO:0007669"/>
    <property type="project" value="TreeGrafter"/>
</dbReference>
<dbReference type="Gene3D" id="3.40.50.1820">
    <property type="entry name" value="alpha/beta hydrolase"/>
    <property type="match status" value="1"/>
</dbReference>
<evidence type="ECO:0000256" key="6">
    <source>
        <dbReference type="ARBA" id="ARBA00022825"/>
    </source>
</evidence>
<evidence type="ECO:0000313" key="11">
    <source>
        <dbReference type="Proteomes" id="UP000677152"/>
    </source>
</evidence>
<dbReference type="PROSITE" id="PS00708">
    <property type="entry name" value="PRO_ENDOPEP_SER"/>
    <property type="match status" value="1"/>
</dbReference>
<dbReference type="SUPFAM" id="SSF50993">
    <property type="entry name" value="Peptidase/esterase 'gauge' domain"/>
    <property type="match status" value="1"/>
</dbReference>
<dbReference type="Proteomes" id="UP000677152">
    <property type="component" value="Chromosome"/>
</dbReference>
<evidence type="ECO:0000256" key="7">
    <source>
        <dbReference type="SAM" id="MobiDB-lite"/>
    </source>
</evidence>
<dbReference type="InterPro" id="IPR002471">
    <property type="entry name" value="Pept_S9_AS"/>
</dbReference>
<dbReference type="GO" id="GO:0006508">
    <property type="term" value="P:proteolysis"/>
    <property type="evidence" value="ECO:0007669"/>
    <property type="project" value="UniProtKB-KW"/>
</dbReference>
<feature type="compositionally biased region" description="Low complexity" evidence="7">
    <location>
        <begin position="402"/>
        <end position="414"/>
    </location>
</feature>
<dbReference type="Pfam" id="PF02897">
    <property type="entry name" value="Peptidase_S9_N"/>
    <property type="match status" value="1"/>
</dbReference>
<feature type="region of interest" description="Disordered" evidence="7">
    <location>
        <begin position="370"/>
        <end position="427"/>
    </location>
</feature>
<dbReference type="Pfam" id="PF00326">
    <property type="entry name" value="Peptidase_S9"/>
    <property type="match status" value="1"/>
</dbReference>
<dbReference type="Gene3D" id="2.130.10.120">
    <property type="entry name" value="Prolyl oligopeptidase, N-terminal domain"/>
    <property type="match status" value="1"/>
</dbReference>
<reference evidence="10" key="1">
    <citation type="submission" date="2021-04" db="EMBL/GenBank/DDBJ databases">
        <title>Genomic sequence of Actinosynnema pretiosum subsp. pretiosum ATCC 31280 (C-14919).</title>
        <authorList>
            <person name="Bai L."/>
            <person name="Wang X."/>
            <person name="Xiao Y."/>
        </authorList>
    </citation>
    <scope>NUCLEOTIDE SEQUENCE</scope>
    <source>
        <strain evidence="10">ATCC 31280</strain>
    </source>
</reference>
<keyword evidence="6" id="KW-0720">Serine protease</keyword>
<dbReference type="GO" id="GO:0004252">
    <property type="term" value="F:serine-type endopeptidase activity"/>
    <property type="evidence" value="ECO:0007669"/>
    <property type="project" value="UniProtKB-EC"/>
</dbReference>
<dbReference type="PANTHER" id="PTHR42881:SF2">
    <property type="entry name" value="PROLYL ENDOPEPTIDASE"/>
    <property type="match status" value="1"/>
</dbReference>
<keyword evidence="5" id="KW-0378">Hydrolase</keyword>
<dbReference type="PANTHER" id="PTHR42881">
    <property type="entry name" value="PROLYL ENDOPEPTIDASE"/>
    <property type="match status" value="1"/>
</dbReference>
<dbReference type="AlphaFoldDB" id="A0AA45R3I2"/>
<dbReference type="SUPFAM" id="SSF53474">
    <property type="entry name" value="alpha/beta-Hydrolases"/>
    <property type="match status" value="1"/>
</dbReference>
<evidence type="ECO:0000256" key="5">
    <source>
        <dbReference type="ARBA" id="ARBA00022801"/>
    </source>
</evidence>
<evidence type="ECO:0000256" key="2">
    <source>
        <dbReference type="ARBA" id="ARBA00005228"/>
    </source>
</evidence>
<dbReference type="InterPro" id="IPR002470">
    <property type="entry name" value="Peptidase_S9A"/>
</dbReference>
<comment type="similarity">
    <text evidence="2">Belongs to the peptidase S9A family.</text>
</comment>
<dbReference type="EMBL" id="CP073249">
    <property type="protein sequence ID" value="QUF03784.1"/>
    <property type="molecule type" value="Genomic_DNA"/>
</dbReference>
<dbReference type="InterPro" id="IPR001375">
    <property type="entry name" value="Peptidase_S9_cat"/>
</dbReference>
<gene>
    <name evidence="10" type="ORF">KCV87_31190</name>
</gene>
<comment type="catalytic activity">
    <reaction evidence="1">
        <text>Hydrolysis of Pro-|-Xaa &gt;&gt; Ala-|-Xaa in oligopeptides.</text>
        <dbReference type="EC" id="3.4.21.26"/>
    </reaction>
</comment>
<evidence type="ECO:0000256" key="3">
    <source>
        <dbReference type="ARBA" id="ARBA00011897"/>
    </source>
</evidence>
<keyword evidence="4" id="KW-0645">Protease</keyword>
<feature type="region of interest" description="Disordered" evidence="7">
    <location>
        <begin position="1"/>
        <end position="25"/>
    </location>
</feature>
<dbReference type="PRINTS" id="PR00862">
    <property type="entry name" value="PROLIGOPTASE"/>
</dbReference>
<feature type="region of interest" description="Disordered" evidence="7">
    <location>
        <begin position="676"/>
        <end position="700"/>
    </location>
</feature>
<feature type="domain" description="Peptidase S9 prolyl oligopeptidase catalytic" evidence="8">
    <location>
        <begin position="468"/>
        <end position="677"/>
    </location>
</feature>
<evidence type="ECO:0000259" key="8">
    <source>
        <dbReference type="Pfam" id="PF00326"/>
    </source>
</evidence>
<organism evidence="10 11">
    <name type="scientific">Actinosynnema pretiosum subsp. pretiosum</name>
    <dbReference type="NCBI Taxonomy" id="103721"/>
    <lineage>
        <taxon>Bacteria</taxon>
        <taxon>Bacillati</taxon>
        <taxon>Actinomycetota</taxon>
        <taxon>Actinomycetes</taxon>
        <taxon>Pseudonocardiales</taxon>
        <taxon>Pseudonocardiaceae</taxon>
        <taxon>Actinosynnema</taxon>
    </lineage>
</organism>
<protein>
    <recommendedName>
        <fullName evidence="3">prolyl oligopeptidase</fullName>
        <ecNumber evidence="3">3.4.21.26</ecNumber>
    </recommendedName>
</protein>
<evidence type="ECO:0000313" key="10">
    <source>
        <dbReference type="EMBL" id="QUF03784.1"/>
    </source>
</evidence>
<sequence>MRAPTTRRGDAVTELPGGHRAPDPYRALEDAGDPETARWLAAQDAHYAAHRATWGDGLLARVAELTASPTADPPVWAGGHRFRAALRPGGEHPVLLVRPPGEPERVLLDPAASGPDTTLESWHPSPDGRSVAVLISEGGTEQGALRVLDLDGSVVDGPIGRSRGTQLAWLPGAFCYTPLSPRPDGRLAREVRLHRLGEPEERDVTVLAEDGCTSFALETDGHTLVVVASRGPSAPKDVWTGRVTEGGVTELRPVLRAAGSRVQARPTPDGVLVLTDDAAPRARIARLTPGGQLIDLVAEDDEAVLRSFLPLPAAEPGAEPELLVVRNRGLVTEVAAHRLADGRPTGLVALPGAGVVTSLTAHGATAFLGYTDPTTPHTTLRRAPGGTEAAEWSAEPPPPAVPRRAPAKAGAPPRSTGDARTATVPCRAPDGAEIPVLALWTGPRPTGPRPLLLQCYGGFGVVNGPTYSPEALAWVEAGGVHVRVGVRGGGERGARWHRAGNRATRARGAQDLIAAARALIDLGWTTPARLGLLGASHGGLVVAAALTAEPRLFGAAVCLAPLADMLRCERLGAGSLWRAEYGSAEDPEQAAWLVACSPYHAVRPGAGYPPVLLAVFDGDSRVHPAHAHKLCAALQHASHHGATFLRRESGVGHGRRSVGRAAGLAADQLAFFSTVLNGPNPPGPARSGTTPAAARERSGA</sequence>
<accession>A0AA45R3I2</accession>
<dbReference type="InterPro" id="IPR023302">
    <property type="entry name" value="Pept_S9A_N"/>
</dbReference>
<dbReference type="InterPro" id="IPR029058">
    <property type="entry name" value="AB_hydrolase_fold"/>
</dbReference>
<dbReference type="InterPro" id="IPR051167">
    <property type="entry name" value="Prolyl_oligopep/macrocyclase"/>
</dbReference>
<proteinExistence type="inferred from homology"/>
<evidence type="ECO:0000256" key="4">
    <source>
        <dbReference type="ARBA" id="ARBA00022670"/>
    </source>
</evidence>
<dbReference type="GO" id="GO:0070012">
    <property type="term" value="F:oligopeptidase activity"/>
    <property type="evidence" value="ECO:0007669"/>
    <property type="project" value="TreeGrafter"/>
</dbReference>